<evidence type="ECO:0000259" key="1">
    <source>
        <dbReference type="Pfam" id="PF00078"/>
    </source>
</evidence>
<dbReference type="EMBL" id="CP040626">
    <property type="protein sequence ID" value="QMW91143.1"/>
    <property type="molecule type" value="Genomic_DNA"/>
</dbReference>
<dbReference type="Pfam" id="PF00078">
    <property type="entry name" value="RVT_1"/>
    <property type="match status" value="1"/>
</dbReference>
<evidence type="ECO:0000313" key="4">
    <source>
        <dbReference type="Proteomes" id="UP000515243"/>
    </source>
</evidence>
<dbReference type="Proteomes" id="UP000515243">
    <property type="component" value="Chromosome 1"/>
</dbReference>
<dbReference type="SUPFAM" id="SSF109604">
    <property type="entry name" value="HD-domain/PDEase-like"/>
    <property type="match status" value="1"/>
</dbReference>
<dbReference type="GeneID" id="92944356"/>
<dbReference type="SUPFAM" id="SSF56672">
    <property type="entry name" value="DNA/RNA polymerases"/>
    <property type="match status" value="1"/>
</dbReference>
<name>A0AAP9RED8_CLOBU</name>
<reference evidence="3 4" key="1">
    <citation type="submission" date="2019-05" db="EMBL/GenBank/DDBJ databases">
        <authorList>
            <person name="Schori C."/>
            <person name="Ahrens C."/>
        </authorList>
    </citation>
    <scope>NUCLEOTIDE SEQUENCE [LARGE SCALE GENOMIC DNA]</scope>
    <source>
        <strain evidence="3 4">DSM 10702</strain>
    </source>
</reference>
<dbReference type="RefSeq" id="WP_003427135.1">
    <property type="nucleotide sequence ID" value="NZ_AP019716.1"/>
</dbReference>
<accession>A0AAP9RED8</accession>
<evidence type="ECO:0008006" key="5">
    <source>
        <dbReference type="Google" id="ProtNLM"/>
    </source>
</evidence>
<evidence type="ECO:0000259" key="2">
    <source>
        <dbReference type="Pfam" id="PF24391"/>
    </source>
</evidence>
<gene>
    <name evidence="3" type="ORF">FF104_09275</name>
</gene>
<dbReference type="Pfam" id="PF24391">
    <property type="entry name" value="HD-CE"/>
    <property type="match status" value="1"/>
</dbReference>
<protein>
    <recommendedName>
        <fullName evidence="5">Reverse transcriptase domain-containing protein</fullName>
    </recommendedName>
</protein>
<dbReference type="InterPro" id="IPR000477">
    <property type="entry name" value="RT_dom"/>
</dbReference>
<dbReference type="InterPro" id="IPR056471">
    <property type="entry name" value="HD-CE"/>
</dbReference>
<sequence length="1086" mass="126815">MENSKLYRIVISDTNIFSAIYSLESYVFEKNLLSQKDLKLYHKLQNKYDEHLIKSVIKDCRLKLDEILLKDKEFDIQVFFKAKKYDKESDKVEFRPIHTADLITQICMVSILNIIMYSTKQDDKRQLSDLSQLLPSNFYGNLPSCEYENIFYDWKVKYKEYTEDVMKNYESIRRNKTYKYEVALDLKKFFPSVDPSFIYNFISEKTSSIYTGEDERFFKQILKKLLCFNVSNLNTQNEINEYFSTSKLKDEQIGIPQKGSSVGNIGIPQGLPQSYFFGNIAMIPISKEFDKMFPGKSFYYVDDSVIYTNSKNASPEKFKQSLNELNNNIATEISKYTENRICVKSNIEYMVRVHEEEKSYSAKIESSIKMSKSFLVGVGLEASRVSFEINTTTDEMQDVSILDKILNIYDALEKEILNVKKHIEKIGSSSIEAYTFKIYLKSLIRYKKFFGYRKRILEFRQLDDISEIKEWFYEKYLNNKLDTPDNFESVFLYFDEDIFQSEAALILDEIPNDEKKDFIEELLNFDKRLAPNLSDATMYFSENFSKSLEYPNCCFTTLKEISLTNLGNFARKPEKIVVEKLKLILSKETEVWLGFDEIDSYNTTIFKNSNTYKRNILNSYISTIFNIDVSNDIEFIKLDKRPLKYYELRILLYIRNKSTTIQNFVTFLTSILDSIIVKNYEKVDFSLIEVLNIFKTHVKSAELIDNLILVHKYVSSVWRNGSRFLYFYTLHNQEHSVELIRSSVNICKMFDFLQIKSIDYYILFLACYLHDISMILQPSIDSFLESNSQTDEIYSSFLKFKQEVFTDANLDEFHFDNKSNVKLVMKDAFERVNYYFESVSRDTHVASSASFIKATSDLDFIDLPIRAIVSAVSAAHGANCTDIYGLKSNAKSEIVSEKYMMILLRVADLLDIAKDRVSLDILDRNIANMPKISQYHWITHSAIDKFEIKSEYTFGSKDSPTDDFMSILKRENFLETITVQIYLNTSNLTNVKGLNCKDVSSTLNLAEEFIEIEIGKGKECSGKCNFLCKWICHKNAYLLPELNALQQYIERTPNLNFTTKIKVKLNFNNAKALKSEYFDIVNGQLQ</sequence>
<dbReference type="KEGG" id="cbut:ATN24_10610"/>
<evidence type="ECO:0000313" key="3">
    <source>
        <dbReference type="EMBL" id="QMW91143.1"/>
    </source>
</evidence>
<feature type="domain" description="HD-CE" evidence="2">
    <location>
        <begin position="728"/>
        <end position="950"/>
    </location>
</feature>
<proteinExistence type="predicted"/>
<organism evidence="3 4">
    <name type="scientific">Clostridium butyricum</name>
    <dbReference type="NCBI Taxonomy" id="1492"/>
    <lineage>
        <taxon>Bacteria</taxon>
        <taxon>Bacillati</taxon>
        <taxon>Bacillota</taxon>
        <taxon>Clostridia</taxon>
        <taxon>Eubacteriales</taxon>
        <taxon>Clostridiaceae</taxon>
        <taxon>Clostridium</taxon>
    </lineage>
</organism>
<dbReference type="InterPro" id="IPR043502">
    <property type="entry name" value="DNA/RNA_pol_sf"/>
</dbReference>
<dbReference type="AlphaFoldDB" id="A0AAP9RED8"/>
<feature type="domain" description="Reverse transcriptase" evidence="1">
    <location>
        <begin position="164"/>
        <end position="328"/>
    </location>
</feature>